<dbReference type="GO" id="GO:0016020">
    <property type="term" value="C:membrane"/>
    <property type="evidence" value="ECO:0007669"/>
    <property type="project" value="UniProtKB-SubCell"/>
</dbReference>
<comment type="subcellular location">
    <subcellularLocation>
        <location evidence="1">Membrane</location>
        <topology evidence="1">Multi-pass membrane protein</topology>
    </subcellularLocation>
</comment>
<feature type="transmembrane region" description="Helical" evidence="5">
    <location>
        <begin position="474"/>
        <end position="492"/>
    </location>
</feature>
<evidence type="ECO:0000313" key="8">
    <source>
        <dbReference type="Proteomes" id="UP000178395"/>
    </source>
</evidence>
<dbReference type="InterPro" id="IPR007016">
    <property type="entry name" value="O-antigen_ligase-rel_domated"/>
</dbReference>
<dbReference type="EMBL" id="MEYJ01000030">
    <property type="protein sequence ID" value="OGD35586.1"/>
    <property type="molecule type" value="Genomic_DNA"/>
</dbReference>
<dbReference type="PANTHER" id="PTHR37422:SF13">
    <property type="entry name" value="LIPOPOLYSACCHARIDE BIOSYNTHESIS PROTEIN PA4999-RELATED"/>
    <property type="match status" value="1"/>
</dbReference>
<dbReference type="Proteomes" id="UP000178395">
    <property type="component" value="Unassembled WGS sequence"/>
</dbReference>
<gene>
    <name evidence="7" type="ORF">A2W39_00325</name>
</gene>
<accession>A0A1F5BYC2</accession>
<feature type="transmembrane region" description="Helical" evidence="5">
    <location>
        <begin position="161"/>
        <end position="178"/>
    </location>
</feature>
<sequence>MLNAGMEEAVKKLPKYLQPLYIVFSFEVLIVLLTALDFLPRWFAWPLTAGLAGYIIFASLDDALFLFIASIPLFVALPVTPAFDSMSNWRILLAVLFLALFFKRGISLALVRQKSESWLKGIKLIEKHKHYLMEYLAGFFLIIGALSLFAAVDAVAGVKKLLFLINAFLLFVVIRNVAKTKEVILKVARALFVAAAVALFAGYGQFISIFFASLYDFWQWWAGNVIPVFYGRALGELLAVSNTWFSYYADRPPSLRLFSVFPDSHSFGLFMVLSVPILLTVFYGKKKFGYYPVLVFFLSAVILSGSRGIWLSAALPFAVGLYLFFKKSDWKSVLKPILLSFAALVLLFPVVSVLLGASQESPEGEYVPSSFALAFKRAKSISDISETSNLSRLQIWQKSLKAISQRPFLGVGVGNYPRVLEQDIEAGKKGASAHNLYLDVASEAGITAGLVLILIFVEMLRISHQILKQSKEPVFSVFAASFGLYIFWVLGYNLFDVVLLNDKVLLFFTASTAILFSVKNILDERSHEQTSTIGVNKSPDLQRPEIS</sequence>
<feature type="transmembrane region" description="Helical" evidence="5">
    <location>
        <begin position="190"/>
        <end position="215"/>
    </location>
</feature>
<dbReference type="InterPro" id="IPR051533">
    <property type="entry name" value="WaaL-like"/>
</dbReference>
<proteinExistence type="predicted"/>
<feature type="transmembrane region" description="Helical" evidence="5">
    <location>
        <begin position="504"/>
        <end position="522"/>
    </location>
</feature>
<feature type="transmembrane region" description="Helical" evidence="5">
    <location>
        <begin position="337"/>
        <end position="357"/>
    </location>
</feature>
<dbReference type="AlphaFoldDB" id="A0A1F5BYC2"/>
<feature type="domain" description="O-antigen ligase-related" evidence="6">
    <location>
        <begin position="293"/>
        <end position="452"/>
    </location>
</feature>
<reference evidence="7 8" key="1">
    <citation type="journal article" date="2016" name="Nat. Commun.">
        <title>Thousands of microbial genomes shed light on interconnected biogeochemical processes in an aquifer system.</title>
        <authorList>
            <person name="Anantharaman K."/>
            <person name="Brown C.T."/>
            <person name="Hug L.A."/>
            <person name="Sharon I."/>
            <person name="Castelle C.J."/>
            <person name="Probst A.J."/>
            <person name="Thomas B.C."/>
            <person name="Singh A."/>
            <person name="Wilkins M.J."/>
            <person name="Karaoz U."/>
            <person name="Brodie E.L."/>
            <person name="Williams K.H."/>
            <person name="Hubbard S.S."/>
            <person name="Banfield J.F."/>
        </authorList>
    </citation>
    <scope>NUCLEOTIDE SEQUENCE [LARGE SCALE GENOMIC DNA]</scope>
</reference>
<name>A0A1F5BYC2_9BACT</name>
<dbReference type="PANTHER" id="PTHR37422">
    <property type="entry name" value="TEICHURONIC ACID BIOSYNTHESIS PROTEIN TUAE"/>
    <property type="match status" value="1"/>
</dbReference>
<evidence type="ECO:0000256" key="2">
    <source>
        <dbReference type="ARBA" id="ARBA00022692"/>
    </source>
</evidence>
<comment type="caution">
    <text evidence="7">The sequence shown here is derived from an EMBL/GenBank/DDBJ whole genome shotgun (WGS) entry which is preliminary data.</text>
</comment>
<dbReference type="Pfam" id="PF04932">
    <property type="entry name" value="Wzy_C"/>
    <property type="match status" value="1"/>
</dbReference>
<keyword evidence="4 5" id="KW-0472">Membrane</keyword>
<feature type="transmembrane region" description="Helical" evidence="5">
    <location>
        <begin position="132"/>
        <end position="155"/>
    </location>
</feature>
<evidence type="ECO:0000313" key="7">
    <source>
        <dbReference type="EMBL" id="OGD35586.1"/>
    </source>
</evidence>
<feature type="transmembrane region" description="Helical" evidence="5">
    <location>
        <begin position="288"/>
        <end position="303"/>
    </location>
</feature>
<evidence type="ECO:0000256" key="1">
    <source>
        <dbReference type="ARBA" id="ARBA00004141"/>
    </source>
</evidence>
<organism evidence="7 8">
    <name type="scientific">Candidatus Azambacteria bacterium RIFCSPHIGHO2_01_46_10</name>
    <dbReference type="NCBI Taxonomy" id="1797293"/>
    <lineage>
        <taxon>Bacteria</taxon>
        <taxon>Candidatus Azamiibacteriota</taxon>
    </lineage>
</organism>
<evidence type="ECO:0000259" key="6">
    <source>
        <dbReference type="Pfam" id="PF04932"/>
    </source>
</evidence>
<protein>
    <recommendedName>
        <fullName evidence="6">O-antigen ligase-related domain-containing protein</fullName>
    </recommendedName>
</protein>
<feature type="transmembrane region" description="Helical" evidence="5">
    <location>
        <begin position="20"/>
        <end position="39"/>
    </location>
</feature>
<feature type="transmembrane region" description="Helical" evidence="5">
    <location>
        <begin position="444"/>
        <end position="462"/>
    </location>
</feature>
<feature type="transmembrane region" description="Helical" evidence="5">
    <location>
        <begin position="89"/>
        <end position="111"/>
    </location>
</feature>
<feature type="transmembrane region" description="Helical" evidence="5">
    <location>
        <begin position="51"/>
        <end position="77"/>
    </location>
</feature>
<evidence type="ECO:0000256" key="4">
    <source>
        <dbReference type="ARBA" id="ARBA00023136"/>
    </source>
</evidence>
<feature type="transmembrane region" description="Helical" evidence="5">
    <location>
        <begin position="265"/>
        <end position="283"/>
    </location>
</feature>
<evidence type="ECO:0000256" key="5">
    <source>
        <dbReference type="SAM" id="Phobius"/>
    </source>
</evidence>
<keyword evidence="2 5" id="KW-0812">Transmembrane</keyword>
<feature type="transmembrane region" description="Helical" evidence="5">
    <location>
        <begin position="309"/>
        <end position="325"/>
    </location>
</feature>
<evidence type="ECO:0000256" key="3">
    <source>
        <dbReference type="ARBA" id="ARBA00022989"/>
    </source>
</evidence>
<keyword evidence="3 5" id="KW-1133">Transmembrane helix</keyword>